<protein>
    <submittedName>
        <fullName evidence="5">Adenine-specific DNA methyltransferase</fullName>
    </submittedName>
</protein>
<dbReference type="Proteomes" id="UP000007589">
    <property type="component" value="Chromosome"/>
</dbReference>
<evidence type="ECO:0000256" key="3">
    <source>
        <dbReference type="ARBA" id="ARBA00023125"/>
    </source>
</evidence>
<keyword evidence="2" id="KW-0680">Restriction system</keyword>
<dbReference type="PANTHER" id="PTHR30408">
    <property type="entry name" value="TYPE-1 RESTRICTION ENZYME ECOKI SPECIFICITY PROTEIN"/>
    <property type="match status" value="1"/>
</dbReference>
<dbReference type="Pfam" id="PF01420">
    <property type="entry name" value="Methylase_S"/>
    <property type="match status" value="1"/>
</dbReference>
<dbReference type="InterPro" id="IPR044946">
    <property type="entry name" value="Restrct_endonuc_typeI_TRD_sf"/>
</dbReference>
<keyword evidence="5" id="KW-0808">Transferase</keyword>
<dbReference type="PANTHER" id="PTHR30408:SF12">
    <property type="entry name" value="TYPE I RESTRICTION ENZYME MJAVIII SPECIFICITY SUBUNIT"/>
    <property type="match status" value="1"/>
</dbReference>
<dbReference type="InterPro" id="IPR052021">
    <property type="entry name" value="Type-I_RS_S_subunit"/>
</dbReference>
<dbReference type="CDD" id="cd17521">
    <property type="entry name" value="RMtype1_S_Sau13435ORF2165P_TRD2-CR2_like"/>
    <property type="match status" value="1"/>
</dbReference>
<accession>H8K6Z7</accession>
<dbReference type="GO" id="GO:0003677">
    <property type="term" value="F:DNA binding"/>
    <property type="evidence" value="ECO:0007669"/>
    <property type="project" value="UniProtKB-KW"/>
</dbReference>
<dbReference type="REBASE" id="46468">
    <property type="entry name" value="M.RauCORF3540P"/>
</dbReference>
<reference evidence="6" key="1">
    <citation type="submission" date="2012-02" db="EMBL/GenBank/DDBJ databases">
        <title>Complete genome sequence of Rickettsia australis strain Cutlack.</title>
        <authorList>
            <person name="Johnson S.L."/>
            <person name="Munk A.C."/>
            <person name="Han S."/>
            <person name="Bruce D.C."/>
            <person name="Dasch G.A."/>
        </authorList>
    </citation>
    <scope>NUCLEOTIDE SEQUENCE [LARGE SCALE GENOMIC DNA]</scope>
    <source>
        <strain evidence="6">Cutlack</strain>
    </source>
</reference>
<evidence type="ECO:0000313" key="6">
    <source>
        <dbReference type="Proteomes" id="UP000007589"/>
    </source>
</evidence>
<dbReference type="OrthoDB" id="164285at2"/>
<dbReference type="Gene3D" id="3.90.220.20">
    <property type="entry name" value="DNA methylase specificity domains"/>
    <property type="match status" value="1"/>
</dbReference>
<dbReference type="eggNOG" id="COG0732">
    <property type="taxonomic scope" value="Bacteria"/>
</dbReference>
<evidence type="ECO:0000256" key="1">
    <source>
        <dbReference type="ARBA" id="ARBA00010923"/>
    </source>
</evidence>
<evidence type="ECO:0000256" key="2">
    <source>
        <dbReference type="ARBA" id="ARBA00022747"/>
    </source>
</evidence>
<comment type="similarity">
    <text evidence="1">Belongs to the type-I restriction system S methylase family.</text>
</comment>
<keyword evidence="6" id="KW-1185">Reference proteome</keyword>
<dbReference type="InterPro" id="IPR000055">
    <property type="entry name" value="Restrct_endonuc_typeI_TRD"/>
</dbReference>
<dbReference type="RefSeq" id="WP_014412569.1">
    <property type="nucleotide sequence ID" value="NC_017058.1"/>
</dbReference>
<dbReference type="AlphaFoldDB" id="H8K6Z7"/>
<evidence type="ECO:0000313" key="5">
    <source>
        <dbReference type="EMBL" id="AFC71040.1"/>
    </source>
</evidence>
<gene>
    <name evidence="5" type="ordered locus">MC5_03540</name>
</gene>
<feature type="domain" description="Type I restriction modification DNA specificity" evidence="4">
    <location>
        <begin position="55"/>
        <end position="164"/>
    </location>
</feature>
<dbReference type="HOGENOM" id="CLU_021095_9_4_5"/>
<name>H8K6Z7_RICAC</name>
<dbReference type="STRING" id="1105110.MC5_03540"/>
<dbReference type="GO" id="GO:0008168">
    <property type="term" value="F:methyltransferase activity"/>
    <property type="evidence" value="ECO:0007669"/>
    <property type="project" value="UniProtKB-KW"/>
</dbReference>
<proteinExistence type="inferred from homology"/>
<dbReference type="GO" id="GO:0009307">
    <property type="term" value="P:DNA restriction-modification system"/>
    <property type="evidence" value="ECO:0007669"/>
    <property type="project" value="UniProtKB-KW"/>
</dbReference>
<keyword evidence="5" id="KW-0489">Methyltransferase</keyword>
<organism evidence="5 6">
    <name type="scientific">Rickettsia australis (strain Cutlack)</name>
    <dbReference type="NCBI Taxonomy" id="1105110"/>
    <lineage>
        <taxon>Bacteria</taxon>
        <taxon>Pseudomonadati</taxon>
        <taxon>Pseudomonadota</taxon>
        <taxon>Alphaproteobacteria</taxon>
        <taxon>Rickettsiales</taxon>
        <taxon>Rickettsiaceae</taxon>
        <taxon>Rickettsieae</taxon>
        <taxon>Rickettsia</taxon>
        <taxon>spotted fever group</taxon>
    </lineage>
</organism>
<dbReference type="GO" id="GO:0032259">
    <property type="term" value="P:methylation"/>
    <property type="evidence" value="ECO:0007669"/>
    <property type="project" value="UniProtKB-KW"/>
</dbReference>
<dbReference type="KEGG" id="rau:MC5_03540"/>
<dbReference type="SUPFAM" id="SSF116734">
    <property type="entry name" value="DNA methylase specificity domain"/>
    <property type="match status" value="1"/>
</dbReference>
<keyword evidence="3" id="KW-0238">DNA-binding</keyword>
<sequence>MSLEAEMMHKDLLKDYIIVKGSYGANVAALSYDSLLPRYLRITDIDEQVNLINHNAKSINLSDAKSYYLEKGDIVFARTGSVGKTYLHKSNEVIAYASYLIRFRPNQKIILPEYLFLFTQSNEYRIWITKILRSGVQSNINAEEYSNLPILIPPLPEQTIANILRM</sequence>
<evidence type="ECO:0000259" key="4">
    <source>
        <dbReference type="Pfam" id="PF01420"/>
    </source>
</evidence>
<dbReference type="EMBL" id="CP003338">
    <property type="protein sequence ID" value="AFC71040.1"/>
    <property type="molecule type" value="Genomic_DNA"/>
</dbReference>